<evidence type="ECO:0000259" key="2">
    <source>
        <dbReference type="PROSITE" id="PS50157"/>
    </source>
</evidence>
<feature type="domain" description="C2H2-type" evidence="2">
    <location>
        <begin position="56"/>
        <end position="78"/>
    </location>
</feature>
<evidence type="ECO:0000313" key="4">
    <source>
        <dbReference type="Proteomes" id="UP000327085"/>
    </source>
</evidence>
<dbReference type="Gramene" id="VVA21935">
    <property type="protein sequence ID" value="VVA21935"/>
    <property type="gene ID" value="Prudul26B024902"/>
</dbReference>
<keyword evidence="1" id="KW-0863">Zinc-finger</keyword>
<protein>
    <submittedName>
        <fullName evidence="3">PREDICTED: FAR1-RELATED SEQUENCE</fullName>
    </submittedName>
</protein>
<keyword evidence="1" id="KW-0479">Metal-binding</keyword>
<dbReference type="GO" id="GO:0008270">
    <property type="term" value="F:zinc ion binding"/>
    <property type="evidence" value="ECO:0007669"/>
    <property type="project" value="UniProtKB-KW"/>
</dbReference>
<gene>
    <name evidence="3" type="ORF">ALMOND_2B024902</name>
</gene>
<dbReference type="InterPro" id="IPR013087">
    <property type="entry name" value="Znf_C2H2_type"/>
</dbReference>
<dbReference type="Proteomes" id="UP000327085">
    <property type="component" value="Chromosome 2"/>
</dbReference>
<dbReference type="InParanoid" id="A0A5E4F1J9"/>
<dbReference type="EMBL" id="CABIKO010000056">
    <property type="protein sequence ID" value="VVA21935.1"/>
    <property type="molecule type" value="Genomic_DNA"/>
</dbReference>
<evidence type="ECO:0000313" key="3">
    <source>
        <dbReference type="EMBL" id="VVA21935.1"/>
    </source>
</evidence>
<reference evidence="4" key="1">
    <citation type="journal article" date="2020" name="Plant J.">
        <title>Transposons played a major role in the diversification between the closely related almond and peach genomes: results from the almond genome sequence.</title>
        <authorList>
            <person name="Alioto T."/>
            <person name="Alexiou K.G."/>
            <person name="Bardil A."/>
            <person name="Barteri F."/>
            <person name="Castanera R."/>
            <person name="Cruz F."/>
            <person name="Dhingra A."/>
            <person name="Duval H."/>
            <person name="Fernandez I Marti A."/>
            <person name="Frias L."/>
            <person name="Galan B."/>
            <person name="Garcia J.L."/>
            <person name="Howad W."/>
            <person name="Gomez-Garrido J."/>
            <person name="Gut M."/>
            <person name="Julca I."/>
            <person name="Morata J."/>
            <person name="Puigdomenech P."/>
            <person name="Ribeca P."/>
            <person name="Rubio Cabetas M.J."/>
            <person name="Vlasova A."/>
            <person name="Wirthensohn M."/>
            <person name="Garcia-Mas J."/>
            <person name="Gabaldon T."/>
            <person name="Casacuberta J.M."/>
            <person name="Arus P."/>
        </authorList>
    </citation>
    <scope>NUCLEOTIDE SEQUENCE [LARGE SCALE GENOMIC DNA]</scope>
    <source>
        <strain evidence="4">cv. Texas</strain>
    </source>
</reference>
<accession>A0A5E4F1J9</accession>
<proteinExistence type="predicted"/>
<evidence type="ECO:0000256" key="1">
    <source>
        <dbReference type="PROSITE-ProRule" id="PRU00042"/>
    </source>
</evidence>
<organism evidence="3 4">
    <name type="scientific">Prunus dulcis</name>
    <name type="common">Almond</name>
    <name type="synonym">Amygdalus dulcis</name>
    <dbReference type="NCBI Taxonomy" id="3755"/>
    <lineage>
        <taxon>Eukaryota</taxon>
        <taxon>Viridiplantae</taxon>
        <taxon>Streptophyta</taxon>
        <taxon>Embryophyta</taxon>
        <taxon>Tracheophyta</taxon>
        <taxon>Spermatophyta</taxon>
        <taxon>Magnoliopsida</taxon>
        <taxon>eudicotyledons</taxon>
        <taxon>Gunneridae</taxon>
        <taxon>Pentapetalae</taxon>
        <taxon>rosids</taxon>
        <taxon>fabids</taxon>
        <taxon>Rosales</taxon>
        <taxon>Rosaceae</taxon>
        <taxon>Amygdaloideae</taxon>
        <taxon>Amygdaleae</taxon>
        <taxon>Prunus</taxon>
    </lineage>
</organism>
<name>A0A5E4F1J9_PRUDU</name>
<dbReference type="AlphaFoldDB" id="A0A5E4F1J9"/>
<sequence length="205" mass="23855">MENQELFVNANAWAKCEDSVTFRNATQKQEHYMQFHPEIQTLSKNDKGMKKADKEKACNLCTKKFTFVTDLFNHQKYHRCRFHAVCIYEFQEGRQLHMRLEIDGVDALSCGCAIHRTHQLPCAHEIAEYRDCGVPIPLDVADTHCKKLDLINIGNSSHDTTSPGKSQLQRFNMWYEQQDDEKKRQVQMKLDELMNPSSTTLVETK</sequence>
<dbReference type="PROSITE" id="PS50157">
    <property type="entry name" value="ZINC_FINGER_C2H2_2"/>
    <property type="match status" value="1"/>
</dbReference>
<dbReference type="PROSITE" id="PS00028">
    <property type="entry name" value="ZINC_FINGER_C2H2_1"/>
    <property type="match status" value="1"/>
</dbReference>
<keyword evidence="1" id="KW-0862">Zinc</keyword>